<evidence type="ECO:0000313" key="17">
    <source>
        <dbReference type="Proteomes" id="UP000662939"/>
    </source>
</evidence>
<keyword evidence="6 11" id="KW-0697">Rotamase</keyword>
<evidence type="ECO:0000256" key="3">
    <source>
        <dbReference type="ARBA" id="ARBA00013194"/>
    </source>
</evidence>
<dbReference type="RefSeq" id="WP_213172546.1">
    <property type="nucleotide sequence ID" value="NZ_CP070496.1"/>
</dbReference>
<dbReference type="EMBL" id="CP070496">
    <property type="protein sequence ID" value="QSB06535.1"/>
    <property type="molecule type" value="Genomic_DNA"/>
</dbReference>
<dbReference type="GO" id="GO:0051301">
    <property type="term" value="P:cell division"/>
    <property type="evidence" value="ECO:0007669"/>
    <property type="project" value="UniProtKB-KW"/>
</dbReference>
<evidence type="ECO:0000256" key="10">
    <source>
        <dbReference type="ARBA" id="ARBA00029986"/>
    </source>
</evidence>
<protein>
    <recommendedName>
        <fullName evidence="4 11">Trigger factor</fullName>
        <shortName evidence="11">TF</shortName>
        <ecNumber evidence="3 11">5.2.1.8</ecNumber>
    </recommendedName>
    <alternativeName>
        <fullName evidence="10 11">PPIase</fullName>
    </alternativeName>
</protein>
<comment type="function">
    <text evidence="11">Involved in protein export. Acts as a chaperone by maintaining the newly synthesized protein in an open conformation. Functions as a peptidyl-prolyl cis-trans isomerase.</text>
</comment>
<dbReference type="InterPro" id="IPR037041">
    <property type="entry name" value="Trigger_fac_C_sf"/>
</dbReference>
<dbReference type="SUPFAM" id="SSF109998">
    <property type="entry name" value="Triger factor/SurA peptide-binding domain-like"/>
    <property type="match status" value="1"/>
</dbReference>
<feature type="compositionally biased region" description="Acidic residues" evidence="14">
    <location>
        <begin position="449"/>
        <end position="460"/>
    </location>
</feature>
<dbReference type="NCBIfam" id="TIGR00115">
    <property type="entry name" value="tig"/>
    <property type="match status" value="1"/>
</dbReference>
<accession>A0A895XTC0</accession>
<evidence type="ECO:0000256" key="5">
    <source>
        <dbReference type="ARBA" id="ARBA00022618"/>
    </source>
</evidence>
<dbReference type="PIRSF" id="PIRSF003095">
    <property type="entry name" value="Trigger_factor"/>
    <property type="match status" value="1"/>
</dbReference>
<evidence type="ECO:0000256" key="12">
    <source>
        <dbReference type="PROSITE-ProRule" id="PRU00277"/>
    </source>
</evidence>
<comment type="similarity">
    <text evidence="2 11 13">Belongs to the FKBP-type PPIase family. Tig subfamily.</text>
</comment>
<evidence type="ECO:0000256" key="7">
    <source>
        <dbReference type="ARBA" id="ARBA00023186"/>
    </source>
</evidence>
<dbReference type="PANTHER" id="PTHR30560:SF3">
    <property type="entry name" value="TRIGGER FACTOR-LIKE PROTEIN TIG, CHLOROPLASTIC"/>
    <property type="match status" value="1"/>
</dbReference>
<dbReference type="Pfam" id="PF00254">
    <property type="entry name" value="FKBP_C"/>
    <property type="match status" value="1"/>
</dbReference>
<name>A0A895XTC0_9ACTN</name>
<dbReference type="KEGG" id="nav:JQS30_06425"/>
<feature type="region of interest" description="Disordered" evidence="14">
    <location>
        <begin position="428"/>
        <end position="460"/>
    </location>
</feature>
<dbReference type="AlphaFoldDB" id="A0A895XTC0"/>
<dbReference type="InterPro" id="IPR046357">
    <property type="entry name" value="PPIase_dom_sf"/>
</dbReference>
<dbReference type="Proteomes" id="UP000662939">
    <property type="component" value="Chromosome"/>
</dbReference>
<evidence type="ECO:0000256" key="13">
    <source>
        <dbReference type="RuleBase" id="RU003914"/>
    </source>
</evidence>
<evidence type="ECO:0000256" key="4">
    <source>
        <dbReference type="ARBA" id="ARBA00016902"/>
    </source>
</evidence>
<dbReference type="HAMAP" id="MF_00303">
    <property type="entry name" value="Trigger_factor_Tig"/>
    <property type="match status" value="1"/>
</dbReference>
<dbReference type="Gene3D" id="1.10.3120.10">
    <property type="entry name" value="Trigger factor, C-terminal domain"/>
    <property type="match status" value="1"/>
</dbReference>
<dbReference type="GO" id="GO:0015031">
    <property type="term" value="P:protein transport"/>
    <property type="evidence" value="ECO:0007669"/>
    <property type="project" value="UniProtKB-UniRule"/>
</dbReference>
<evidence type="ECO:0000313" key="16">
    <source>
        <dbReference type="EMBL" id="QSB06535.1"/>
    </source>
</evidence>
<organism evidence="16 17">
    <name type="scientific">Natronoglycomyces albus</name>
    <dbReference type="NCBI Taxonomy" id="2811108"/>
    <lineage>
        <taxon>Bacteria</taxon>
        <taxon>Bacillati</taxon>
        <taxon>Actinomycetota</taxon>
        <taxon>Actinomycetes</taxon>
        <taxon>Glycomycetales</taxon>
        <taxon>Glycomycetaceae</taxon>
        <taxon>Natronoglycomyces</taxon>
    </lineage>
</organism>
<comment type="domain">
    <text evidence="11">Consists of 3 domains; the N-terminus binds the ribosome, the middle domain has PPIase activity, while the C-terminus has intrinsic chaperone activity on its own.</text>
</comment>
<proteinExistence type="inferred from homology"/>
<evidence type="ECO:0000256" key="9">
    <source>
        <dbReference type="ARBA" id="ARBA00023306"/>
    </source>
</evidence>
<keyword evidence="5 11" id="KW-0132">Cell division</keyword>
<dbReference type="GO" id="GO:0051083">
    <property type="term" value="P:'de novo' cotranslational protein folding"/>
    <property type="evidence" value="ECO:0007669"/>
    <property type="project" value="TreeGrafter"/>
</dbReference>
<dbReference type="GO" id="GO:0003755">
    <property type="term" value="F:peptidyl-prolyl cis-trans isomerase activity"/>
    <property type="evidence" value="ECO:0007669"/>
    <property type="project" value="UniProtKB-UniRule"/>
</dbReference>
<evidence type="ECO:0000256" key="8">
    <source>
        <dbReference type="ARBA" id="ARBA00023235"/>
    </source>
</evidence>
<dbReference type="InterPro" id="IPR036611">
    <property type="entry name" value="Trigger_fac_ribosome-bd_sf"/>
</dbReference>
<comment type="subcellular location">
    <subcellularLocation>
        <location evidence="11">Cytoplasm</location>
    </subcellularLocation>
    <text evidence="11">About half TF is bound to the ribosome near the polypeptide exit tunnel while the other half is free in the cytoplasm.</text>
</comment>
<evidence type="ECO:0000256" key="11">
    <source>
        <dbReference type="HAMAP-Rule" id="MF_00303"/>
    </source>
</evidence>
<dbReference type="Gene3D" id="3.30.70.1050">
    <property type="entry name" value="Trigger factor ribosome-binding domain"/>
    <property type="match status" value="1"/>
</dbReference>
<dbReference type="PANTHER" id="PTHR30560">
    <property type="entry name" value="TRIGGER FACTOR CHAPERONE AND PEPTIDYL-PROLYL CIS/TRANS ISOMERASE"/>
    <property type="match status" value="1"/>
</dbReference>
<gene>
    <name evidence="11" type="primary">tig</name>
    <name evidence="16" type="ORF">JQS30_06425</name>
</gene>
<dbReference type="PROSITE" id="PS50059">
    <property type="entry name" value="FKBP_PPIASE"/>
    <property type="match status" value="1"/>
</dbReference>
<dbReference type="Pfam" id="PF05698">
    <property type="entry name" value="Trigger_C"/>
    <property type="match status" value="1"/>
</dbReference>
<dbReference type="InterPro" id="IPR001179">
    <property type="entry name" value="PPIase_FKBP_dom"/>
</dbReference>
<dbReference type="InterPro" id="IPR005215">
    <property type="entry name" value="Trig_fac"/>
</dbReference>
<dbReference type="GO" id="GO:0043335">
    <property type="term" value="P:protein unfolding"/>
    <property type="evidence" value="ECO:0007669"/>
    <property type="project" value="TreeGrafter"/>
</dbReference>
<dbReference type="Pfam" id="PF05697">
    <property type="entry name" value="Trigger_N"/>
    <property type="match status" value="1"/>
</dbReference>
<dbReference type="GO" id="GO:0043022">
    <property type="term" value="F:ribosome binding"/>
    <property type="evidence" value="ECO:0007669"/>
    <property type="project" value="TreeGrafter"/>
</dbReference>
<dbReference type="SUPFAM" id="SSF54534">
    <property type="entry name" value="FKBP-like"/>
    <property type="match status" value="1"/>
</dbReference>
<dbReference type="InterPro" id="IPR008881">
    <property type="entry name" value="Trigger_fac_ribosome-bd_bac"/>
</dbReference>
<dbReference type="GO" id="GO:0005737">
    <property type="term" value="C:cytoplasm"/>
    <property type="evidence" value="ECO:0007669"/>
    <property type="project" value="UniProtKB-SubCell"/>
</dbReference>
<dbReference type="SUPFAM" id="SSF102735">
    <property type="entry name" value="Trigger factor ribosome-binding domain"/>
    <property type="match status" value="1"/>
</dbReference>
<keyword evidence="8 11" id="KW-0413">Isomerase</keyword>
<keyword evidence="9 11" id="KW-0131">Cell cycle</keyword>
<dbReference type="InterPro" id="IPR008880">
    <property type="entry name" value="Trigger_fac_C"/>
</dbReference>
<dbReference type="EC" id="5.2.1.8" evidence="3 11"/>
<keyword evidence="17" id="KW-1185">Reference proteome</keyword>
<evidence type="ECO:0000256" key="1">
    <source>
        <dbReference type="ARBA" id="ARBA00000971"/>
    </source>
</evidence>
<keyword evidence="11" id="KW-0963">Cytoplasm</keyword>
<evidence type="ECO:0000256" key="6">
    <source>
        <dbReference type="ARBA" id="ARBA00023110"/>
    </source>
</evidence>
<dbReference type="Gene3D" id="3.10.50.40">
    <property type="match status" value="1"/>
</dbReference>
<sequence>MKSTVETLSPTRVRLSVEVPFEELSPHIAEAYKQVGQQVRVPGFRPGKAPKAIIDQRVGRDAIYAQAIDGVMQTNVMQALQDEEITPLGRPEVTDMDKIEEGEPFTFTFETDVTPDFEMPEFSSLKAEVERKGVDEAAVDEDIEGVRLRFSSLKTVERAADNGDFVVIDLKATIDGEEVEGGSAEAMSHEVGAGGLVDGLDEALVGMSAGSSTTIKAPLAAGDKAGDDADIEITVQAVKERELPELDDEFAQMASEFDTIAELRESTRERLAKQSELSLAGAAREKVLDALLSAVDVPLPEKAVADEIEHRKKHLADQVSQFGSSFEDYLQMMGKSAEEFEAETKEEVENNLRQAIVLNRIAREKEVEVSNDQLTAEVMRIAQQQGVPQEQFPEFVQQLRQQGSLQQVGGDLRRRLALEEVVKEASIADDSGTALTSEELFPGRAEAEAAAEESEEADDK</sequence>
<reference evidence="16" key="1">
    <citation type="submission" date="2021-02" db="EMBL/GenBank/DDBJ databases">
        <title>Natronoglycomyces albus gen. nov., sp. nov, a haloalkaliphilic actinobacterium from a soda solonchak soil.</title>
        <authorList>
            <person name="Sorokin D.Y."/>
            <person name="Khijniak T.V."/>
            <person name="Zakharycheva A.P."/>
            <person name="Boueva O.V."/>
            <person name="Ariskina E.V."/>
            <person name="Hahnke R.L."/>
            <person name="Bunk B."/>
            <person name="Sproer C."/>
            <person name="Schumann P."/>
            <person name="Evtushenko L.I."/>
            <person name="Kublanov I.V."/>
        </authorList>
    </citation>
    <scope>NUCLEOTIDE SEQUENCE</scope>
    <source>
        <strain evidence="16">DSM 106290</strain>
    </source>
</reference>
<dbReference type="InterPro" id="IPR027304">
    <property type="entry name" value="Trigger_fact/SurA_dom_sf"/>
</dbReference>
<feature type="domain" description="PPIase FKBP-type" evidence="15">
    <location>
        <begin position="163"/>
        <end position="247"/>
    </location>
</feature>
<evidence type="ECO:0000259" key="15">
    <source>
        <dbReference type="PROSITE" id="PS50059"/>
    </source>
</evidence>
<comment type="catalytic activity">
    <reaction evidence="1 11 12">
        <text>[protein]-peptidylproline (omega=180) = [protein]-peptidylproline (omega=0)</text>
        <dbReference type="Rhea" id="RHEA:16237"/>
        <dbReference type="Rhea" id="RHEA-COMP:10747"/>
        <dbReference type="Rhea" id="RHEA-COMP:10748"/>
        <dbReference type="ChEBI" id="CHEBI:83833"/>
        <dbReference type="ChEBI" id="CHEBI:83834"/>
        <dbReference type="EC" id="5.2.1.8"/>
    </reaction>
</comment>
<evidence type="ECO:0000256" key="2">
    <source>
        <dbReference type="ARBA" id="ARBA00005464"/>
    </source>
</evidence>
<keyword evidence="7 11" id="KW-0143">Chaperone</keyword>
<evidence type="ECO:0000256" key="14">
    <source>
        <dbReference type="SAM" id="MobiDB-lite"/>
    </source>
</evidence>
<dbReference type="GO" id="GO:0044183">
    <property type="term" value="F:protein folding chaperone"/>
    <property type="evidence" value="ECO:0007669"/>
    <property type="project" value="TreeGrafter"/>
</dbReference>